<dbReference type="InterPro" id="IPR036961">
    <property type="entry name" value="Kinesin_motor_dom_sf"/>
</dbReference>
<dbReference type="InterPro" id="IPR032405">
    <property type="entry name" value="Kinesin_assoc"/>
</dbReference>
<evidence type="ECO:0000256" key="9">
    <source>
        <dbReference type="PROSITE-ProRule" id="PRU00283"/>
    </source>
</evidence>
<feature type="region of interest" description="Disordered" evidence="11">
    <location>
        <begin position="820"/>
        <end position="860"/>
    </location>
</feature>
<feature type="binding site" evidence="9">
    <location>
        <begin position="106"/>
        <end position="113"/>
    </location>
    <ligand>
        <name>ATP</name>
        <dbReference type="ChEBI" id="CHEBI:30616"/>
    </ligand>
</feature>
<dbReference type="Pfam" id="PF16183">
    <property type="entry name" value="Kinesin_assoc"/>
    <property type="match status" value="1"/>
</dbReference>
<evidence type="ECO:0000259" key="12">
    <source>
        <dbReference type="PROSITE" id="PS50067"/>
    </source>
</evidence>
<dbReference type="PRINTS" id="PR00380">
    <property type="entry name" value="KINESINHEAVY"/>
</dbReference>
<evidence type="ECO:0000313" key="13">
    <source>
        <dbReference type="EMBL" id="CAK9117141.1"/>
    </source>
</evidence>
<dbReference type="InterPro" id="IPR001752">
    <property type="entry name" value="Kinesin_motor_dom"/>
</dbReference>
<evidence type="ECO:0000256" key="6">
    <source>
        <dbReference type="ARBA" id="ARBA00023054"/>
    </source>
</evidence>
<dbReference type="SMART" id="SM00129">
    <property type="entry name" value="KISc"/>
    <property type="match status" value="1"/>
</dbReference>
<reference evidence="13 14" key="1">
    <citation type="submission" date="2024-02" db="EMBL/GenBank/DDBJ databases">
        <authorList>
            <person name="Chen Y."/>
            <person name="Shah S."/>
            <person name="Dougan E. K."/>
            <person name="Thang M."/>
            <person name="Chan C."/>
        </authorList>
    </citation>
    <scope>NUCLEOTIDE SEQUENCE [LARGE SCALE GENOMIC DNA]</scope>
</reference>
<dbReference type="Gene3D" id="3.40.850.10">
    <property type="entry name" value="Kinesin motor domain"/>
    <property type="match status" value="1"/>
</dbReference>
<feature type="region of interest" description="Disordered" evidence="11">
    <location>
        <begin position="991"/>
        <end position="1010"/>
    </location>
</feature>
<dbReference type="SUPFAM" id="SSF52540">
    <property type="entry name" value="P-loop containing nucleoside triphosphate hydrolases"/>
    <property type="match status" value="1"/>
</dbReference>
<keyword evidence="3" id="KW-0493">Microtubule</keyword>
<dbReference type="Pfam" id="PF00225">
    <property type="entry name" value="Kinesin"/>
    <property type="match status" value="1"/>
</dbReference>
<dbReference type="SUPFAM" id="SSF49879">
    <property type="entry name" value="SMAD/FHA domain"/>
    <property type="match status" value="1"/>
</dbReference>
<proteinExistence type="inferred from homology"/>
<feature type="coiled-coil region" evidence="10">
    <location>
        <begin position="367"/>
        <end position="424"/>
    </location>
</feature>
<keyword evidence="5 9" id="KW-0067">ATP-binding</keyword>
<dbReference type="PROSITE" id="PS50067">
    <property type="entry name" value="KINESIN_MOTOR_2"/>
    <property type="match status" value="1"/>
</dbReference>
<dbReference type="Gene3D" id="2.60.200.20">
    <property type="match status" value="1"/>
</dbReference>
<dbReference type="EMBL" id="CAXAMN010028595">
    <property type="protein sequence ID" value="CAK9117141.1"/>
    <property type="molecule type" value="Genomic_DNA"/>
</dbReference>
<name>A0ABP0SXM4_9DINO</name>
<evidence type="ECO:0000256" key="8">
    <source>
        <dbReference type="ARBA" id="ARBA00023212"/>
    </source>
</evidence>
<keyword evidence="8" id="KW-0206">Cytoskeleton</keyword>
<evidence type="ECO:0000256" key="2">
    <source>
        <dbReference type="ARBA" id="ARBA00022490"/>
    </source>
</evidence>
<keyword evidence="6 10" id="KW-0175">Coiled coil</keyword>
<dbReference type="Proteomes" id="UP001642484">
    <property type="component" value="Unassembled WGS sequence"/>
</dbReference>
<organism evidence="13 14">
    <name type="scientific">Durusdinium trenchii</name>
    <dbReference type="NCBI Taxonomy" id="1381693"/>
    <lineage>
        <taxon>Eukaryota</taxon>
        <taxon>Sar</taxon>
        <taxon>Alveolata</taxon>
        <taxon>Dinophyceae</taxon>
        <taxon>Suessiales</taxon>
        <taxon>Symbiodiniaceae</taxon>
        <taxon>Durusdinium</taxon>
    </lineage>
</organism>
<dbReference type="InterPro" id="IPR027417">
    <property type="entry name" value="P-loop_NTPase"/>
</dbReference>
<comment type="similarity">
    <text evidence="9">Belongs to the TRAFAC class myosin-kinesin ATPase superfamily. Kinesin family.</text>
</comment>
<dbReference type="PROSITE" id="PS00411">
    <property type="entry name" value="KINESIN_MOTOR_1"/>
    <property type="match status" value="1"/>
</dbReference>
<protein>
    <recommendedName>
        <fullName evidence="12">Kinesin motor domain-containing protein</fullName>
    </recommendedName>
</protein>
<dbReference type="InterPro" id="IPR019821">
    <property type="entry name" value="Kinesin_motor_CS"/>
</dbReference>
<dbReference type="InterPro" id="IPR008984">
    <property type="entry name" value="SMAD_FHA_dom_sf"/>
</dbReference>
<gene>
    <name evidence="13" type="ORF">CCMP2556_LOCUS54544</name>
</gene>
<evidence type="ECO:0000256" key="5">
    <source>
        <dbReference type="ARBA" id="ARBA00022840"/>
    </source>
</evidence>
<evidence type="ECO:0000256" key="10">
    <source>
        <dbReference type="SAM" id="Coils"/>
    </source>
</evidence>
<comment type="subcellular location">
    <subcellularLocation>
        <location evidence="1">Cytoplasm</location>
        <location evidence="1">Cytoskeleton</location>
    </subcellularLocation>
</comment>
<evidence type="ECO:0000256" key="7">
    <source>
        <dbReference type="ARBA" id="ARBA00023175"/>
    </source>
</evidence>
<evidence type="ECO:0000256" key="1">
    <source>
        <dbReference type="ARBA" id="ARBA00004245"/>
    </source>
</evidence>
<keyword evidence="14" id="KW-1185">Reference proteome</keyword>
<dbReference type="PANTHER" id="PTHR47117">
    <property type="entry name" value="STAR-RELATED LIPID TRANSFER PROTEIN 9"/>
    <property type="match status" value="1"/>
</dbReference>
<comment type="caution">
    <text evidence="13">The sequence shown here is derived from an EMBL/GenBank/DDBJ whole genome shotgun (WGS) entry which is preliminary data.</text>
</comment>
<accession>A0ABP0SXM4</accession>
<keyword evidence="4 9" id="KW-0547">Nucleotide-binding</keyword>
<keyword evidence="7 9" id="KW-0505">Motor protein</keyword>
<evidence type="ECO:0000313" key="14">
    <source>
        <dbReference type="Proteomes" id="UP001642484"/>
    </source>
</evidence>
<sequence length="1037" mass="116458">MSKRKTVCMAPASSGNIKVCVRLRPFISREEGERCCVLMPNDTQVLLDDGQDMSTSVRSFDYDRAYWSFDDTNPRCATQQTLMDELGEAMLDNALDGFNNCLCAYGQTGSGKTFSVLGADDPPESRGLLPRILQELFSRLEHIDTQAEQVQCHVSYLEIYNEQIRDLLLPMNEKPAKLTVRHHPTLGIYVAGLTTNAVSSYQEVQSILDFGTKARSVASTNMNSASSRSHCIFTFNLLKSGGGREQRASVNLVDLAGSERQKKTGTSGSQLKEGAMINQSLSNLALVINKLASFDDGKTDFVPFRNSKLTYILQESLSGNSKTVLIAALSPAFSNLEETLGTLKFAQTCKKVATKAVRNEANSGSIVEDLTAEITRLKEQLKASQATPENSKLQQQLQDTEQLLAQMEQDYQVQLAEAKKLEESRKKALGDLGLDLAEISGAVGMDLNVPQLVNLSDDASLRGCLVYFLPANVETTIGSDKDCKIVLSGLGIQPFMCSLRNEENSRVSLQLLNSEGQPLSEPPSAVPLRSGGTSGRLLINGKTPKTTSLILEHQDRLTLGHAVTLRLSLPTGKSLERQGTVAKMEEDLFDILQDEESFSDARGLMQSMLDIIGKDHTAALLKTCGEVLPLVEEGNLITSEVRPEDDLQFRMEVGLELVYSSQAEPEVLIGLYKKDDWKDEKDGVWEALFFYDIDDFKSRLTYMRQVYQDCSLGIFPDFKGMGDDPWMVYSHDQIQDILLHACTARDEEVFKREKVEQLVKDLQDDNAKLTEELERRRKEQTEMEKDIQLQTERVEVAAKARIEDLQKQLAELHAAEAAKDELQKDLDRSRLEESTTRQMHEDMQKQLAERERKLQDDNAKLTEELERRRKEQTEMEKDIQLQTERVEVAAKARIEDLQKQLAELHAAEAAKDELQKDLERSRLEESAIRKQHEDLQKQLAERERHFEERLRTSQLERDQLRSELDTMKRTAAAEAADWQAERQKLQAQIARQLGQEQTEHAASADDQPTGFLGSLQSLMCTARPGRTSPHALRLEGL</sequence>
<evidence type="ECO:0000256" key="4">
    <source>
        <dbReference type="ARBA" id="ARBA00022741"/>
    </source>
</evidence>
<evidence type="ECO:0000256" key="3">
    <source>
        <dbReference type="ARBA" id="ARBA00022701"/>
    </source>
</evidence>
<feature type="domain" description="Kinesin motor" evidence="12">
    <location>
        <begin position="16"/>
        <end position="352"/>
    </location>
</feature>
<evidence type="ECO:0000256" key="11">
    <source>
        <dbReference type="SAM" id="MobiDB-lite"/>
    </source>
</evidence>
<keyword evidence="2" id="KW-0963">Cytoplasm</keyword>